<dbReference type="CDD" id="cd12797">
    <property type="entry name" value="M23_peptidase"/>
    <property type="match status" value="1"/>
</dbReference>
<feature type="signal peptide" evidence="3">
    <location>
        <begin position="1"/>
        <end position="16"/>
    </location>
</feature>
<keyword evidence="1 3" id="KW-0732">Signal</keyword>
<dbReference type="Pfam" id="PF01551">
    <property type="entry name" value="Peptidase_M23"/>
    <property type="match status" value="1"/>
</dbReference>
<name>A0ABU7M206_9BACT</name>
<evidence type="ECO:0000259" key="4">
    <source>
        <dbReference type="Pfam" id="PF01551"/>
    </source>
</evidence>
<dbReference type="Gene3D" id="2.70.70.10">
    <property type="entry name" value="Glucose Permease (Domain IIA)"/>
    <property type="match status" value="1"/>
</dbReference>
<feature type="coiled-coil region" evidence="2">
    <location>
        <begin position="58"/>
        <end position="92"/>
    </location>
</feature>
<dbReference type="InterPro" id="IPR011055">
    <property type="entry name" value="Dup_hybrid_motif"/>
</dbReference>
<feature type="coiled-coil region" evidence="2">
    <location>
        <begin position="198"/>
        <end position="235"/>
    </location>
</feature>
<comment type="caution">
    <text evidence="5">The sequence shown here is derived from an EMBL/GenBank/DDBJ whole genome shotgun (WGS) entry which is preliminary data.</text>
</comment>
<gene>
    <name evidence="5" type="ORF">V2I23_00170</name>
</gene>
<evidence type="ECO:0000313" key="5">
    <source>
        <dbReference type="EMBL" id="MEE3743708.1"/>
    </source>
</evidence>
<dbReference type="PANTHER" id="PTHR21666:SF289">
    <property type="entry name" value="L-ALA--D-GLU ENDOPEPTIDASE"/>
    <property type="match status" value="1"/>
</dbReference>
<dbReference type="InterPro" id="IPR050570">
    <property type="entry name" value="Cell_wall_metabolism_enzyme"/>
</dbReference>
<dbReference type="RefSeq" id="WP_330517419.1">
    <property type="nucleotide sequence ID" value="NZ_JAZBRC010000001.1"/>
</dbReference>
<dbReference type="SUPFAM" id="SSF51261">
    <property type="entry name" value="Duplicated hybrid motif"/>
    <property type="match status" value="1"/>
</dbReference>
<evidence type="ECO:0000256" key="1">
    <source>
        <dbReference type="ARBA" id="ARBA00022729"/>
    </source>
</evidence>
<feature type="chain" id="PRO_5045687435" evidence="3">
    <location>
        <begin position="17"/>
        <end position="398"/>
    </location>
</feature>
<evidence type="ECO:0000256" key="3">
    <source>
        <dbReference type="SAM" id="SignalP"/>
    </source>
</evidence>
<sequence>MRFLLLIALFFNAIFASNVSQKIKDQKDSISSAKKLENQINKKLEELAIDIIAGNKAVENTAKQISELSQQVKALEDSAHSANIELDKLTSQNGELIKSQKDMELRMVKIISEDFAYDLVVPNDYSESQDSIIATEILLNLNSVMSSEFKKLAQDYEETTNLIKSQSKKIESIKFDLREFRQKQASLKSLQNKQKRELEILNQDKNIYSKKLNDIKKQQDEMRKTLENLQILAAKPKEEPKKQVKEQTTAKSDDVRMIGSSYQAGNVKRYNGAKTIAPLDKFSVKQKFGDYIDPVYNIKIFNESVVLRSATADARVKNVLAGTIVFAKQTPVLDKVVIVENSNGIHTIYAHLDKIAPTIKVGQKVKKGYVIGRVKQDLTFEVTQKNYHINPLELIAMN</sequence>
<evidence type="ECO:0000256" key="2">
    <source>
        <dbReference type="SAM" id="Coils"/>
    </source>
</evidence>
<dbReference type="InterPro" id="IPR016047">
    <property type="entry name" value="M23ase_b-sheet_dom"/>
</dbReference>
<organism evidence="5 6">
    <name type="scientific">Campylobacter porcelli</name>
    <dbReference type="NCBI Taxonomy" id="1660073"/>
    <lineage>
        <taxon>Bacteria</taxon>
        <taxon>Pseudomonadati</taxon>
        <taxon>Campylobacterota</taxon>
        <taxon>Epsilonproteobacteria</taxon>
        <taxon>Campylobacterales</taxon>
        <taxon>Campylobacteraceae</taxon>
        <taxon>Campylobacter</taxon>
    </lineage>
</organism>
<reference evidence="5 6" key="1">
    <citation type="submission" date="2024-01" db="EMBL/GenBank/DDBJ databases">
        <title>Campylobacter porcellus sp. nov.</title>
        <authorList>
            <person name="Papic B."/>
            <person name="Gruntar I."/>
        </authorList>
    </citation>
    <scope>NUCLEOTIDE SEQUENCE [LARGE SCALE GENOMIC DNA]</scope>
    <source>
        <strain evidence="5 6">CX2-4855-23</strain>
    </source>
</reference>
<proteinExistence type="predicted"/>
<feature type="domain" description="M23ase beta-sheet core" evidence="4">
    <location>
        <begin position="310"/>
        <end position="391"/>
    </location>
</feature>
<dbReference type="EMBL" id="JAZBRD010000001">
    <property type="protein sequence ID" value="MEE3743708.1"/>
    <property type="molecule type" value="Genomic_DNA"/>
</dbReference>
<dbReference type="PANTHER" id="PTHR21666">
    <property type="entry name" value="PEPTIDASE-RELATED"/>
    <property type="match status" value="1"/>
</dbReference>
<keyword evidence="6" id="KW-1185">Reference proteome</keyword>
<evidence type="ECO:0000313" key="6">
    <source>
        <dbReference type="Proteomes" id="UP001331664"/>
    </source>
</evidence>
<dbReference type="Proteomes" id="UP001331664">
    <property type="component" value="Unassembled WGS sequence"/>
</dbReference>
<accession>A0ABU7M206</accession>
<protein>
    <submittedName>
        <fullName evidence="5">Peptidoglycan DD-metalloendopeptidase family protein</fullName>
    </submittedName>
</protein>
<keyword evidence="2" id="KW-0175">Coiled coil</keyword>